<evidence type="ECO:0000256" key="7">
    <source>
        <dbReference type="SAM" id="MobiDB-lite"/>
    </source>
</evidence>
<dbReference type="PROSITE" id="PS50850">
    <property type="entry name" value="MFS"/>
    <property type="match status" value="1"/>
</dbReference>
<dbReference type="EMBL" id="JASKMA010000003">
    <property type="protein sequence ID" value="MDT6982827.1"/>
    <property type="molecule type" value="Genomic_DNA"/>
</dbReference>
<keyword evidence="6 8" id="KW-0472">Membrane</keyword>
<feature type="transmembrane region" description="Helical" evidence="8">
    <location>
        <begin position="380"/>
        <end position="400"/>
    </location>
</feature>
<evidence type="ECO:0000313" key="10">
    <source>
        <dbReference type="EMBL" id="MDT6982827.1"/>
    </source>
</evidence>
<feature type="region of interest" description="Disordered" evidence="7">
    <location>
        <begin position="406"/>
        <end position="448"/>
    </location>
</feature>
<feature type="transmembrane region" description="Helical" evidence="8">
    <location>
        <begin position="178"/>
        <end position="200"/>
    </location>
</feature>
<reference evidence="10 11" key="1">
    <citation type="submission" date="2023-05" db="EMBL/GenBank/DDBJ databases">
        <title>Streptomyces fuscus sp. nov., a brown-black pigment producing actinomyces isolated from dry sand of Sea duck farm.</title>
        <authorList>
            <person name="Xie J."/>
            <person name="Shen N."/>
        </authorList>
    </citation>
    <scope>NUCLEOTIDE SEQUENCE [LARGE SCALE GENOMIC DNA]</scope>
    <source>
        <strain evidence="10 11">CGMCC 4.1745</strain>
    </source>
</reference>
<feature type="transmembrane region" description="Helical" evidence="8">
    <location>
        <begin position="351"/>
        <end position="368"/>
    </location>
</feature>
<dbReference type="InterPro" id="IPR036259">
    <property type="entry name" value="MFS_trans_sf"/>
</dbReference>
<dbReference type="Gene3D" id="1.20.1250.20">
    <property type="entry name" value="MFS general substrate transporter like domains"/>
    <property type="match status" value="1"/>
</dbReference>
<dbReference type="Pfam" id="PF07690">
    <property type="entry name" value="MFS_1"/>
    <property type="match status" value="1"/>
</dbReference>
<organism evidence="10 11">
    <name type="scientific">Streptomyces lusitanus</name>
    <dbReference type="NCBI Taxonomy" id="68232"/>
    <lineage>
        <taxon>Bacteria</taxon>
        <taxon>Bacillati</taxon>
        <taxon>Actinomycetota</taxon>
        <taxon>Actinomycetes</taxon>
        <taxon>Kitasatosporales</taxon>
        <taxon>Streptomycetaceae</taxon>
        <taxon>Streptomyces</taxon>
    </lineage>
</organism>
<feature type="transmembrane region" description="Helical" evidence="8">
    <location>
        <begin position="226"/>
        <end position="243"/>
    </location>
</feature>
<feature type="transmembrane region" description="Helical" evidence="8">
    <location>
        <begin position="24"/>
        <end position="46"/>
    </location>
</feature>
<feature type="compositionally biased region" description="Pro residues" evidence="7">
    <location>
        <begin position="439"/>
        <end position="448"/>
    </location>
</feature>
<accession>A0ABU3JLJ6</accession>
<evidence type="ECO:0000256" key="3">
    <source>
        <dbReference type="ARBA" id="ARBA00022475"/>
    </source>
</evidence>
<feature type="compositionally biased region" description="Basic and acidic residues" evidence="7">
    <location>
        <begin position="407"/>
        <end position="421"/>
    </location>
</feature>
<evidence type="ECO:0000256" key="5">
    <source>
        <dbReference type="ARBA" id="ARBA00022989"/>
    </source>
</evidence>
<dbReference type="Proteomes" id="UP001249760">
    <property type="component" value="Unassembled WGS sequence"/>
</dbReference>
<evidence type="ECO:0000256" key="2">
    <source>
        <dbReference type="ARBA" id="ARBA00022448"/>
    </source>
</evidence>
<evidence type="ECO:0000259" key="9">
    <source>
        <dbReference type="PROSITE" id="PS50850"/>
    </source>
</evidence>
<comment type="caution">
    <text evidence="10">The sequence shown here is derived from an EMBL/GenBank/DDBJ whole genome shotgun (WGS) entry which is preliminary data.</text>
</comment>
<dbReference type="RefSeq" id="WP_394306579.1">
    <property type="nucleotide sequence ID" value="NZ_JASKMA010000003.1"/>
</dbReference>
<feature type="transmembrane region" description="Helical" evidence="8">
    <location>
        <begin position="287"/>
        <end position="307"/>
    </location>
</feature>
<dbReference type="InterPro" id="IPR005829">
    <property type="entry name" value="Sugar_transporter_CS"/>
</dbReference>
<dbReference type="PROSITE" id="PS00216">
    <property type="entry name" value="SUGAR_TRANSPORT_1"/>
    <property type="match status" value="1"/>
</dbReference>
<feature type="transmembrane region" description="Helical" evidence="8">
    <location>
        <begin position="313"/>
        <end position="331"/>
    </location>
</feature>
<evidence type="ECO:0000256" key="6">
    <source>
        <dbReference type="ARBA" id="ARBA00023136"/>
    </source>
</evidence>
<name>A0ABU3JLJ6_9ACTN</name>
<feature type="transmembrane region" description="Helical" evidence="8">
    <location>
        <begin position="58"/>
        <end position="80"/>
    </location>
</feature>
<dbReference type="PANTHER" id="PTHR23517">
    <property type="entry name" value="RESISTANCE PROTEIN MDTM, PUTATIVE-RELATED-RELATED"/>
    <property type="match status" value="1"/>
</dbReference>
<feature type="transmembrane region" description="Helical" evidence="8">
    <location>
        <begin position="101"/>
        <end position="128"/>
    </location>
</feature>
<evidence type="ECO:0000256" key="1">
    <source>
        <dbReference type="ARBA" id="ARBA00004651"/>
    </source>
</evidence>
<feature type="transmembrane region" description="Helical" evidence="8">
    <location>
        <begin position="263"/>
        <end position="280"/>
    </location>
</feature>
<sequence>MTKRPAALLRGCGRLLLGMEWDPVLARAAVVHLISGASFSTFWSYAGVWAIEALGATTGQVGVMFLLSAVLSPPAAWLGGFVSDVVGRRSVLVMSTGIQSLLILGLCLVGHSAAWGIALVVVAGVVWAPGRSAVNAIVADVTPPERHDQAYAALRTANNLGVVVGPPLAALLLFLGDWTAFVLGIALLGALTCGLAVRLLPRDRVRGHRGGTAAQTARVVLTDRSLLLLLVATLLGFMVYMSFETVLPVVAVTSFGFAPETWGLLYAVNPVVVLLFQMPLTRVTRSWPASVTLSLGVLLMGPPFLIFLVSHHMAAVVLVVLVFAFGEMLWVPTMQATVARLAPPHLHGAYLGGYTGSQLLAWMVAPLTGLRLEEALGERAIWVFFTALSAVSVVAGLAAVRRRHRTARGEGDGHRIDDRGSHRLAARTADRADVQPSVHPAPSPEKSS</sequence>
<feature type="domain" description="Major facilitator superfamily (MFS) profile" evidence="9">
    <location>
        <begin position="24"/>
        <end position="404"/>
    </location>
</feature>
<keyword evidence="2" id="KW-0813">Transport</keyword>
<evidence type="ECO:0000313" key="11">
    <source>
        <dbReference type="Proteomes" id="UP001249760"/>
    </source>
</evidence>
<proteinExistence type="predicted"/>
<keyword evidence="3" id="KW-1003">Cell membrane</keyword>
<keyword evidence="5 8" id="KW-1133">Transmembrane helix</keyword>
<dbReference type="SUPFAM" id="SSF103473">
    <property type="entry name" value="MFS general substrate transporter"/>
    <property type="match status" value="1"/>
</dbReference>
<protein>
    <submittedName>
        <fullName evidence="10">MFS transporter</fullName>
    </submittedName>
</protein>
<dbReference type="PANTHER" id="PTHR23517:SF3">
    <property type="entry name" value="INTEGRAL MEMBRANE TRANSPORT PROTEIN"/>
    <property type="match status" value="1"/>
</dbReference>
<evidence type="ECO:0000256" key="8">
    <source>
        <dbReference type="SAM" id="Phobius"/>
    </source>
</evidence>
<dbReference type="InterPro" id="IPR011701">
    <property type="entry name" value="MFS"/>
</dbReference>
<keyword evidence="4 8" id="KW-0812">Transmembrane</keyword>
<evidence type="ECO:0000256" key="4">
    <source>
        <dbReference type="ARBA" id="ARBA00022692"/>
    </source>
</evidence>
<comment type="subcellular location">
    <subcellularLocation>
        <location evidence="1">Cell membrane</location>
        <topology evidence="1">Multi-pass membrane protein</topology>
    </subcellularLocation>
</comment>
<dbReference type="InterPro" id="IPR020846">
    <property type="entry name" value="MFS_dom"/>
</dbReference>
<dbReference type="InterPro" id="IPR050171">
    <property type="entry name" value="MFS_Transporters"/>
</dbReference>
<gene>
    <name evidence="10" type="ORF">QNO04_05095</name>
</gene>
<keyword evidence="11" id="KW-1185">Reference proteome</keyword>